<protein>
    <submittedName>
        <fullName evidence="3">Drug/metabolite transporter (DMT)-like permease</fullName>
    </submittedName>
</protein>
<accession>A0A839SUL7</accession>
<dbReference type="InterPro" id="IPR000620">
    <property type="entry name" value="EamA_dom"/>
</dbReference>
<dbReference type="Pfam" id="PF00892">
    <property type="entry name" value="EamA"/>
    <property type="match status" value="1"/>
</dbReference>
<feature type="transmembrane region" description="Helical" evidence="1">
    <location>
        <begin position="150"/>
        <end position="167"/>
    </location>
</feature>
<reference evidence="3 4" key="1">
    <citation type="submission" date="2020-08" db="EMBL/GenBank/DDBJ databases">
        <title>Genomic Encyclopedia of Type Strains, Phase III (KMG-III): the genomes of soil and plant-associated and newly described type strains.</title>
        <authorList>
            <person name="Whitman W."/>
        </authorList>
    </citation>
    <scope>NUCLEOTIDE SEQUENCE [LARGE SCALE GENOMIC DNA]</scope>
    <source>
        <strain evidence="3 4">CECT 8803</strain>
    </source>
</reference>
<dbReference type="RefSeq" id="WP_183417290.1">
    <property type="nucleotide sequence ID" value="NZ_JACHXA010000008.1"/>
</dbReference>
<name>A0A839SUL7_9PROT</name>
<evidence type="ECO:0000256" key="1">
    <source>
        <dbReference type="SAM" id="Phobius"/>
    </source>
</evidence>
<keyword evidence="1" id="KW-1133">Transmembrane helix</keyword>
<comment type="caution">
    <text evidence="3">The sequence shown here is derived from an EMBL/GenBank/DDBJ whole genome shotgun (WGS) entry which is preliminary data.</text>
</comment>
<feature type="transmembrane region" description="Helical" evidence="1">
    <location>
        <begin position="36"/>
        <end position="58"/>
    </location>
</feature>
<proteinExistence type="predicted"/>
<feature type="transmembrane region" description="Helical" evidence="1">
    <location>
        <begin position="120"/>
        <end position="138"/>
    </location>
</feature>
<feature type="domain" description="EamA" evidence="2">
    <location>
        <begin position="151"/>
        <end position="282"/>
    </location>
</feature>
<feature type="transmembrane region" description="Helical" evidence="1">
    <location>
        <begin position="12"/>
        <end position="29"/>
    </location>
</feature>
<evidence type="ECO:0000259" key="2">
    <source>
        <dbReference type="Pfam" id="PF00892"/>
    </source>
</evidence>
<dbReference type="AlphaFoldDB" id="A0A839SUL7"/>
<feature type="transmembrane region" description="Helical" evidence="1">
    <location>
        <begin position="211"/>
        <end position="233"/>
    </location>
</feature>
<dbReference type="Gene3D" id="1.10.3730.20">
    <property type="match status" value="2"/>
</dbReference>
<dbReference type="GO" id="GO:0016020">
    <property type="term" value="C:membrane"/>
    <property type="evidence" value="ECO:0007669"/>
    <property type="project" value="InterPro"/>
</dbReference>
<dbReference type="SUPFAM" id="SSF103481">
    <property type="entry name" value="Multidrug resistance efflux transporter EmrE"/>
    <property type="match status" value="2"/>
</dbReference>
<keyword evidence="1" id="KW-0472">Membrane</keyword>
<dbReference type="Proteomes" id="UP000581135">
    <property type="component" value="Unassembled WGS sequence"/>
</dbReference>
<dbReference type="InterPro" id="IPR037185">
    <property type="entry name" value="EmrE-like"/>
</dbReference>
<feature type="transmembrane region" description="Helical" evidence="1">
    <location>
        <begin position="179"/>
        <end position="199"/>
    </location>
</feature>
<feature type="transmembrane region" description="Helical" evidence="1">
    <location>
        <begin position="239"/>
        <end position="260"/>
    </location>
</feature>
<dbReference type="EMBL" id="JACHXA010000008">
    <property type="protein sequence ID" value="MBB3066481.1"/>
    <property type="molecule type" value="Genomic_DNA"/>
</dbReference>
<gene>
    <name evidence="3" type="ORF">FHR98_002787</name>
</gene>
<organism evidence="3 4">
    <name type="scientific">Limibacillus halophilus</name>
    <dbReference type="NCBI Taxonomy" id="1579333"/>
    <lineage>
        <taxon>Bacteria</taxon>
        <taxon>Pseudomonadati</taxon>
        <taxon>Pseudomonadota</taxon>
        <taxon>Alphaproteobacteria</taxon>
        <taxon>Rhodospirillales</taxon>
        <taxon>Rhodovibrionaceae</taxon>
        <taxon>Limibacillus</taxon>
    </lineage>
</organism>
<feature type="transmembrane region" description="Helical" evidence="1">
    <location>
        <begin position="64"/>
        <end position="82"/>
    </location>
</feature>
<feature type="transmembrane region" description="Helical" evidence="1">
    <location>
        <begin position="269"/>
        <end position="286"/>
    </location>
</feature>
<keyword evidence="1" id="KW-0812">Transmembrane</keyword>
<feature type="transmembrane region" description="Helical" evidence="1">
    <location>
        <begin position="94"/>
        <end position="114"/>
    </location>
</feature>
<evidence type="ECO:0000313" key="4">
    <source>
        <dbReference type="Proteomes" id="UP000581135"/>
    </source>
</evidence>
<sequence length="288" mass="30693">MSESSIDLTTIYLLVLLAAVMHATWNAIVKSGGDKLVVQALVIFSHAPFVALALPFLPVPPWESFGFIAASTAIHSIYYWALINAYKLGDLSQVYPIARGSAPLLVAVGGFLLVGESLSPLEMVGLFILSIGLISLAWRFGDPLAGDRRPVYLALLTGLTIGGYSLVDGMGGRSAETAISYIAWLFALEHFPLTLYALHRRKWKLSAFRPYWKRGLFGGIISGLAYGIVIWAMSVAPMAHVVALRETSVVIAAGIGALLLGEGFGPRRMAAALLVAVGAVLLRVAGSL</sequence>
<evidence type="ECO:0000313" key="3">
    <source>
        <dbReference type="EMBL" id="MBB3066481.1"/>
    </source>
</evidence>
<keyword evidence="4" id="KW-1185">Reference proteome</keyword>